<evidence type="ECO:0000313" key="6">
    <source>
        <dbReference type="Proteomes" id="UP000509322"/>
    </source>
</evidence>
<dbReference type="InterPro" id="IPR013611">
    <property type="entry name" value="Transp-assoc_OB_typ2"/>
</dbReference>
<feature type="domain" description="ABC transporter" evidence="4">
    <location>
        <begin position="1"/>
        <end position="224"/>
    </location>
</feature>
<evidence type="ECO:0000256" key="1">
    <source>
        <dbReference type="ARBA" id="ARBA00022448"/>
    </source>
</evidence>
<reference evidence="5 6" key="1">
    <citation type="submission" date="2020-07" db="EMBL/GenBank/DDBJ databases">
        <title>The complete genome of Paracoccus pantotrophus ACCC 10489.</title>
        <authorList>
            <person name="Si Y."/>
        </authorList>
    </citation>
    <scope>NUCLEOTIDE SEQUENCE [LARGE SCALE GENOMIC DNA]</scope>
    <source>
        <strain evidence="5 6">ACCC10489</strain>
    </source>
</reference>
<dbReference type="InterPro" id="IPR050093">
    <property type="entry name" value="ABC_SmlMolc_Importer"/>
</dbReference>
<evidence type="ECO:0000256" key="3">
    <source>
        <dbReference type="ARBA" id="ARBA00022840"/>
    </source>
</evidence>
<dbReference type="GO" id="GO:0005524">
    <property type="term" value="F:ATP binding"/>
    <property type="evidence" value="ECO:0007669"/>
    <property type="project" value="UniProtKB-KW"/>
</dbReference>
<dbReference type="AlphaFoldDB" id="A0A7H9BQR6"/>
<dbReference type="PROSITE" id="PS50893">
    <property type="entry name" value="ABC_TRANSPORTER_2"/>
    <property type="match status" value="1"/>
</dbReference>
<dbReference type="InterPro" id="IPR027417">
    <property type="entry name" value="P-loop_NTPase"/>
</dbReference>
<dbReference type="PANTHER" id="PTHR42781:SF4">
    <property type="entry name" value="SPERMIDINE_PUTRESCINE IMPORT ATP-BINDING PROTEIN POTA"/>
    <property type="match status" value="1"/>
</dbReference>
<dbReference type="InterPro" id="IPR003439">
    <property type="entry name" value="ABC_transporter-like_ATP-bd"/>
</dbReference>
<dbReference type="GO" id="GO:0016887">
    <property type="term" value="F:ATP hydrolysis activity"/>
    <property type="evidence" value="ECO:0007669"/>
    <property type="project" value="InterPro"/>
</dbReference>
<proteinExistence type="predicted"/>
<accession>A0A7H9BQR6</accession>
<dbReference type="SUPFAM" id="SSF52540">
    <property type="entry name" value="P-loop containing nucleoside triphosphate hydrolases"/>
    <property type="match status" value="1"/>
</dbReference>
<evidence type="ECO:0000259" key="4">
    <source>
        <dbReference type="PROSITE" id="PS50893"/>
    </source>
</evidence>
<dbReference type="SUPFAM" id="SSF50331">
    <property type="entry name" value="MOP-like"/>
    <property type="match status" value="1"/>
</dbReference>
<dbReference type="FunFam" id="3.40.50.300:FF:000425">
    <property type="entry name" value="Probable ABC transporter, ATP-binding subunit"/>
    <property type="match status" value="1"/>
</dbReference>
<dbReference type="Pfam" id="PF00005">
    <property type="entry name" value="ABC_tran"/>
    <property type="match status" value="1"/>
</dbReference>
<keyword evidence="3 5" id="KW-0067">ATP-binding</keyword>
<dbReference type="RefSeq" id="WP_179921449.1">
    <property type="nucleotide sequence ID" value="NZ_CP058689.1"/>
</dbReference>
<dbReference type="PROSITE" id="PS00211">
    <property type="entry name" value="ABC_TRANSPORTER_1"/>
    <property type="match status" value="1"/>
</dbReference>
<dbReference type="GO" id="GO:0015697">
    <property type="term" value="P:quaternary ammonium group transport"/>
    <property type="evidence" value="ECO:0007669"/>
    <property type="project" value="UniProtKB-ARBA"/>
</dbReference>
<dbReference type="GO" id="GO:0022857">
    <property type="term" value="F:transmembrane transporter activity"/>
    <property type="evidence" value="ECO:0007669"/>
    <property type="project" value="InterPro"/>
</dbReference>
<dbReference type="GO" id="GO:0043190">
    <property type="term" value="C:ATP-binding cassette (ABC) transporter complex"/>
    <property type="evidence" value="ECO:0007669"/>
    <property type="project" value="InterPro"/>
</dbReference>
<keyword evidence="1" id="KW-0813">Transport</keyword>
<dbReference type="Proteomes" id="UP000509322">
    <property type="component" value="Chromosome 1"/>
</dbReference>
<dbReference type="Gene3D" id="3.40.50.300">
    <property type="entry name" value="P-loop containing nucleotide triphosphate hydrolases"/>
    <property type="match status" value="1"/>
</dbReference>
<dbReference type="InterPro" id="IPR017871">
    <property type="entry name" value="ABC_transporter-like_CS"/>
</dbReference>
<dbReference type="SMART" id="SM00382">
    <property type="entry name" value="AAA"/>
    <property type="match status" value="1"/>
</dbReference>
<dbReference type="InterPro" id="IPR008995">
    <property type="entry name" value="Mo/tungstate-bd_C_term_dom"/>
</dbReference>
<dbReference type="InterPro" id="IPR003593">
    <property type="entry name" value="AAA+_ATPase"/>
</dbReference>
<dbReference type="EMBL" id="CP058689">
    <property type="protein sequence ID" value="QLH13068.1"/>
    <property type="molecule type" value="Genomic_DNA"/>
</dbReference>
<name>A0A7H9BQR6_PARPN</name>
<protein>
    <submittedName>
        <fullName evidence="5">ABC transporter ATP-binding protein</fullName>
    </submittedName>
</protein>
<gene>
    <name evidence="5" type="ORF">HYQ43_01815</name>
</gene>
<dbReference type="PANTHER" id="PTHR42781">
    <property type="entry name" value="SPERMIDINE/PUTRESCINE IMPORT ATP-BINDING PROTEIN POTA"/>
    <property type="match status" value="1"/>
</dbReference>
<sequence>MSYGAFQVLQSINMQIAPGEFVTLLGPSGSGKTTLLMAIAGFAQIDAGRIEFSGREISGLPAERRNIGIVFQNYALFPHMTIGENVAYPLKVRRWGKAERAIAVQEALARVQLGHLIDRNIAQLSGGQRQRVALARALVFNPSVLLMDEPLSALDKSLREDMQFEIKEIQKRLGITTISVTHDQREALSMADKIAIMRAGQVEQFSSAREVFDSPKNSFVAQFIGDTNLLRLKQANGRFYLGDLAVPGNGTGVASALVLRSDEIELSREKPQVGVFVPARINASAYQGTETVFHLGLDGQEQISIRCRTNEIGQFSEGDQVWVKSTRPDPIIVPIAE</sequence>
<keyword evidence="2" id="KW-0547">Nucleotide-binding</keyword>
<organism evidence="5 6">
    <name type="scientific">Paracoccus pantotrophus</name>
    <name type="common">Thiosphaera pantotropha</name>
    <dbReference type="NCBI Taxonomy" id="82367"/>
    <lineage>
        <taxon>Bacteria</taxon>
        <taxon>Pseudomonadati</taxon>
        <taxon>Pseudomonadota</taxon>
        <taxon>Alphaproteobacteria</taxon>
        <taxon>Rhodobacterales</taxon>
        <taxon>Paracoccaceae</taxon>
        <taxon>Paracoccus</taxon>
    </lineage>
</organism>
<evidence type="ECO:0000313" key="5">
    <source>
        <dbReference type="EMBL" id="QLH13068.1"/>
    </source>
</evidence>
<evidence type="ECO:0000256" key="2">
    <source>
        <dbReference type="ARBA" id="ARBA00022741"/>
    </source>
</evidence>
<dbReference type="Pfam" id="PF08402">
    <property type="entry name" value="TOBE_2"/>
    <property type="match status" value="1"/>
</dbReference>